<sequence>MLLIVKYSWRFADYPDIIPFIINIPIIFDKNHLSKKLFPDLSGFLWSHIMTTVAIDIQPQFRFTCMAANANYFLHQPENMVKELNRQAAIADKRILVENVNIDPESICAAVVKRNGIMFARESGYFSQCAGGCRGANLLDGLPASADYDHVIELGGENGFGACFHDDNEARSTGLIEWLYAQKADTVIIGGLATEEAISRTAEQLLWYNDSLHIIVNLAACHGYAPESTIQTVYKMRKSGISVVSNAEEIPEQMLRYANEAWFKVS</sequence>
<name>D2ZSW5_NEIM2</name>
<dbReference type="Proteomes" id="UP000003344">
    <property type="component" value="Unassembled WGS sequence"/>
</dbReference>
<evidence type="ECO:0000313" key="2">
    <source>
        <dbReference type="Proteomes" id="UP000003344"/>
    </source>
</evidence>
<dbReference type="Gene3D" id="3.40.50.850">
    <property type="entry name" value="Isochorismatase-like"/>
    <property type="match status" value="1"/>
</dbReference>
<protein>
    <submittedName>
        <fullName evidence="1">Uncharacterized protein</fullName>
    </submittedName>
</protein>
<evidence type="ECO:0000313" key="1">
    <source>
        <dbReference type="EMBL" id="EFC89898.1"/>
    </source>
</evidence>
<gene>
    <name evidence="1" type="ORF">NEIMUCOT_03697</name>
</gene>
<dbReference type="EMBL" id="ACDX02000001">
    <property type="protein sequence ID" value="EFC89898.1"/>
    <property type="molecule type" value="Genomic_DNA"/>
</dbReference>
<dbReference type="SUPFAM" id="SSF52499">
    <property type="entry name" value="Isochorismatase-like hydrolases"/>
    <property type="match status" value="1"/>
</dbReference>
<organism evidence="1 2">
    <name type="scientific">Neisseria mucosa (strain ATCC 25996 / DSM 4631 / NCTC 10774 / M26)</name>
    <dbReference type="NCBI Taxonomy" id="546266"/>
    <lineage>
        <taxon>Bacteria</taxon>
        <taxon>Pseudomonadati</taxon>
        <taxon>Pseudomonadota</taxon>
        <taxon>Betaproteobacteria</taxon>
        <taxon>Neisseriales</taxon>
        <taxon>Neisseriaceae</taxon>
        <taxon>Neisseria</taxon>
    </lineage>
</organism>
<comment type="caution">
    <text evidence="1">The sequence shown here is derived from an EMBL/GenBank/DDBJ whole genome shotgun (WGS) entry which is preliminary data.</text>
</comment>
<dbReference type="eggNOG" id="COG1335">
    <property type="taxonomic scope" value="Bacteria"/>
</dbReference>
<dbReference type="AlphaFoldDB" id="D2ZSW5"/>
<dbReference type="InterPro" id="IPR036380">
    <property type="entry name" value="Isochorismatase-like_sf"/>
</dbReference>
<proteinExistence type="predicted"/>
<dbReference type="STRING" id="546266.NEIMUCOT_03697"/>
<reference evidence="1 2" key="1">
    <citation type="submission" date="2009-10" db="EMBL/GenBank/DDBJ databases">
        <authorList>
            <person name="Weinstock G."/>
            <person name="Sodergren E."/>
            <person name="Clifton S."/>
            <person name="Fulton L."/>
            <person name="Fulton B."/>
            <person name="Courtney L."/>
            <person name="Fronick C."/>
            <person name="Harrison M."/>
            <person name="Strong C."/>
            <person name="Farmer C."/>
            <person name="Delahaunty K."/>
            <person name="Markovic C."/>
            <person name="Hall O."/>
            <person name="Minx P."/>
            <person name="Tomlinson C."/>
            <person name="Mitreva M."/>
            <person name="Nelson J."/>
            <person name="Hou S."/>
            <person name="Wollam A."/>
            <person name="Pepin K.H."/>
            <person name="Johnson M."/>
            <person name="Bhonagiri V."/>
            <person name="Nash W.E."/>
            <person name="Warren W."/>
            <person name="Chinwalla A."/>
            <person name="Mardis E.R."/>
            <person name="Wilson R.K."/>
        </authorList>
    </citation>
    <scope>NUCLEOTIDE SEQUENCE [LARGE SCALE GENOMIC DNA]</scope>
    <source>
        <strain evidence="2">ATCC 25996 / DSM 4631 / NCTC 10774 / M26</strain>
    </source>
</reference>
<accession>D2ZSW5</accession>